<keyword evidence="2" id="KW-1133">Transmembrane helix</keyword>
<dbReference type="PANTHER" id="PTHR36819:SF1">
    <property type="entry name" value="REGULATOR OF PHOSPHOLIPASE D SRF1"/>
    <property type="match status" value="1"/>
</dbReference>
<dbReference type="PANTHER" id="PTHR36819">
    <property type="entry name" value="REGULATOR OF PHOSPHOLIPASE D SRF1"/>
    <property type="match status" value="1"/>
</dbReference>
<keyword evidence="4" id="KW-1185">Reference proteome</keyword>
<feature type="transmembrane region" description="Helical" evidence="2">
    <location>
        <begin position="365"/>
        <end position="386"/>
    </location>
</feature>
<keyword evidence="2" id="KW-0812">Transmembrane</keyword>
<dbReference type="Proteomes" id="UP001590950">
    <property type="component" value="Unassembled WGS sequence"/>
</dbReference>
<evidence type="ECO:0000256" key="1">
    <source>
        <dbReference type="SAM" id="MobiDB-lite"/>
    </source>
</evidence>
<feature type="region of interest" description="Disordered" evidence="1">
    <location>
        <begin position="44"/>
        <end position="144"/>
    </location>
</feature>
<evidence type="ECO:0008006" key="5">
    <source>
        <dbReference type="Google" id="ProtNLM"/>
    </source>
</evidence>
<sequence length="395" mass="44032">MAFGDGTVRSRAASLLRPVTPSIRHSLSLGASQGKVSSNVLKTSTETQANEKTSVGTEQNSLEKTRSATSSGITPNSSGSNVVAHDREAQRSVRTIPAWVHTLDEGDKRDEDEDDLATETRSLPDLPEAQIAQHNSTPSFRHLFKSSRPRGRLWDYEREWTPPLPGGVVTGTGSRWRAFRDASAYPAIPADGGQIVDEKWLEEHGADYSRPWLAHDEDGDPEKIAGRHLRYKAKRRAWYIRVQRTILRNAMVPLMIRLNVWVFSAVALALAASIHRLTDQNRDLQPTPSTNMAIIVDAVAMVYLLYITYDEYTGKPLGLRPAKAKMRLIFLDLFFIVFDSANLSLAFVAIQGEECPIEICKKQKALASVLLIALIAWLTTFSISVLRLMERVAKR</sequence>
<evidence type="ECO:0000313" key="4">
    <source>
        <dbReference type="Proteomes" id="UP001590950"/>
    </source>
</evidence>
<keyword evidence="2" id="KW-0472">Membrane</keyword>
<evidence type="ECO:0000313" key="3">
    <source>
        <dbReference type="EMBL" id="KAL2040318.1"/>
    </source>
</evidence>
<name>A0ABR4A3S2_9LECA</name>
<proteinExistence type="predicted"/>
<protein>
    <recommendedName>
        <fullName evidence="5">Regulator of phospholipase D SRF1</fullName>
    </recommendedName>
</protein>
<accession>A0ABR4A3S2</accession>
<reference evidence="3 4" key="1">
    <citation type="submission" date="2024-09" db="EMBL/GenBank/DDBJ databases">
        <title>Rethinking Asexuality: The Enigmatic Case of Functional Sexual Genes in Lepraria (Stereocaulaceae).</title>
        <authorList>
            <person name="Doellman M."/>
            <person name="Sun Y."/>
            <person name="Barcenas-Pena A."/>
            <person name="Lumbsch H.T."/>
            <person name="Grewe F."/>
        </authorList>
    </citation>
    <scope>NUCLEOTIDE SEQUENCE [LARGE SCALE GENOMIC DNA]</scope>
    <source>
        <strain evidence="3 4">Mercado 3170</strain>
    </source>
</reference>
<feature type="transmembrane region" description="Helical" evidence="2">
    <location>
        <begin position="328"/>
        <end position="350"/>
    </location>
</feature>
<organism evidence="3 4">
    <name type="scientific">Stereocaulon virgatum</name>
    <dbReference type="NCBI Taxonomy" id="373712"/>
    <lineage>
        <taxon>Eukaryota</taxon>
        <taxon>Fungi</taxon>
        <taxon>Dikarya</taxon>
        <taxon>Ascomycota</taxon>
        <taxon>Pezizomycotina</taxon>
        <taxon>Lecanoromycetes</taxon>
        <taxon>OSLEUM clade</taxon>
        <taxon>Lecanoromycetidae</taxon>
        <taxon>Lecanorales</taxon>
        <taxon>Lecanorineae</taxon>
        <taxon>Stereocaulaceae</taxon>
        <taxon>Stereocaulon</taxon>
    </lineage>
</organism>
<feature type="transmembrane region" description="Helical" evidence="2">
    <location>
        <begin position="289"/>
        <end position="307"/>
    </location>
</feature>
<comment type="caution">
    <text evidence="3">The sequence shown here is derived from an EMBL/GenBank/DDBJ whole genome shotgun (WGS) entry which is preliminary data.</text>
</comment>
<evidence type="ECO:0000256" key="2">
    <source>
        <dbReference type="SAM" id="Phobius"/>
    </source>
</evidence>
<dbReference type="InterPro" id="IPR037737">
    <property type="entry name" value="Srf1"/>
</dbReference>
<feature type="compositionally biased region" description="Polar residues" evidence="1">
    <location>
        <begin position="44"/>
        <end position="60"/>
    </location>
</feature>
<feature type="compositionally biased region" description="Polar residues" evidence="1">
    <location>
        <begin position="67"/>
        <end position="81"/>
    </location>
</feature>
<feature type="transmembrane region" description="Helical" evidence="2">
    <location>
        <begin position="258"/>
        <end position="277"/>
    </location>
</feature>
<gene>
    <name evidence="3" type="ORF">N7G274_006761</name>
</gene>
<dbReference type="EMBL" id="JBEFKJ010000021">
    <property type="protein sequence ID" value="KAL2040318.1"/>
    <property type="molecule type" value="Genomic_DNA"/>
</dbReference>